<dbReference type="InterPro" id="IPR029052">
    <property type="entry name" value="Metallo-depent_PP-like"/>
</dbReference>
<protein>
    <submittedName>
        <fullName evidence="2">Putative Serine-threonin protein phosphatase</fullName>
    </submittedName>
</protein>
<gene>
    <name evidence="2" type="ORF">ABL78_7674</name>
</gene>
<evidence type="ECO:0000259" key="1">
    <source>
        <dbReference type="Pfam" id="PF00149"/>
    </source>
</evidence>
<dbReference type="PRINTS" id="PR00114">
    <property type="entry name" value="STPHPHTASE"/>
</dbReference>
<dbReference type="PANTHER" id="PTHR46546:SF4">
    <property type="entry name" value="SHEWANELLA-LIKE PROTEIN PHOSPHATASE 1"/>
    <property type="match status" value="1"/>
</dbReference>
<dbReference type="AlphaFoldDB" id="A0A0N1P9R1"/>
<dbReference type="Proteomes" id="UP000038009">
    <property type="component" value="Unassembled WGS sequence"/>
</dbReference>
<proteinExistence type="predicted"/>
<feature type="domain" description="Calcineurin-like phosphoesterase" evidence="1">
    <location>
        <begin position="39"/>
        <end position="271"/>
    </location>
</feature>
<keyword evidence="3" id="KW-1185">Reference proteome</keyword>
<dbReference type="Pfam" id="PF00149">
    <property type="entry name" value="Metallophos"/>
    <property type="match status" value="1"/>
</dbReference>
<dbReference type="OMA" id="NEVLWFM"/>
<dbReference type="Gene3D" id="3.60.21.10">
    <property type="match status" value="1"/>
</dbReference>
<dbReference type="GO" id="GO:0016787">
    <property type="term" value="F:hydrolase activity"/>
    <property type="evidence" value="ECO:0007669"/>
    <property type="project" value="InterPro"/>
</dbReference>
<dbReference type="InterPro" id="IPR004843">
    <property type="entry name" value="Calcineurin-like_PHP"/>
</dbReference>
<evidence type="ECO:0000313" key="3">
    <source>
        <dbReference type="Proteomes" id="UP000038009"/>
    </source>
</evidence>
<dbReference type="PANTHER" id="PTHR46546">
    <property type="entry name" value="SHEWANELLA-LIKE PROTEIN PHOSPHATASE 1"/>
    <property type="match status" value="1"/>
</dbReference>
<organism evidence="2 3">
    <name type="scientific">Leptomonas seymouri</name>
    <dbReference type="NCBI Taxonomy" id="5684"/>
    <lineage>
        <taxon>Eukaryota</taxon>
        <taxon>Discoba</taxon>
        <taxon>Euglenozoa</taxon>
        <taxon>Kinetoplastea</taxon>
        <taxon>Metakinetoplastina</taxon>
        <taxon>Trypanosomatida</taxon>
        <taxon>Trypanosomatidae</taxon>
        <taxon>Leishmaniinae</taxon>
        <taxon>Leptomonas</taxon>
    </lineage>
</organism>
<comment type="caution">
    <text evidence="2">The sequence shown here is derived from an EMBL/GenBank/DDBJ whole genome shotgun (WGS) entry which is preliminary data.</text>
</comment>
<dbReference type="SUPFAM" id="SSF56300">
    <property type="entry name" value="Metallo-dependent phosphatases"/>
    <property type="match status" value="1"/>
</dbReference>
<reference evidence="2 3" key="1">
    <citation type="journal article" date="2015" name="PLoS Pathog.">
        <title>Leptomonas seymouri: Adaptations to the Dixenous Life Cycle Analyzed by Genome Sequencing, Transcriptome Profiling and Co-infection with Leishmania donovani.</title>
        <authorList>
            <person name="Kraeva N."/>
            <person name="Butenko A."/>
            <person name="Hlavacova J."/>
            <person name="Kostygov A."/>
            <person name="Myskova J."/>
            <person name="Grybchuk D."/>
            <person name="Lestinova T."/>
            <person name="Votypka J."/>
            <person name="Volf P."/>
            <person name="Opperdoes F."/>
            <person name="Flegontov P."/>
            <person name="Lukes J."/>
            <person name="Yurchenko V."/>
        </authorList>
    </citation>
    <scope>NUCLEOTIDE SEQUENCE [LARGE SCALE GENOMIC DNA]</scope>
    <source>
        <strain evidence="2 3">ATCC 30220</strain>
    </source>
</reference>
<accession>A0A0N1P9R1</accession>
<dbReference type="OrthoDB" id="5976022at2759"/>
<evidence type="ECO:0000313" key="2">
    <source>
        <dbReference type="EMBL" id="KPI83293.1"/>
    </source>
</evidence>
<dbReference type="VEuPathDB" id="TriTrypDB:Lsey_0401_0030"/>
<dbReference type="EMBL" id="LJSK01000401">
    <property type="protein sequence ID" value="KPI83293.1"/>
    <property type="molecule type" value="Genomic_DNA"/>
</dbReference>
<dbReference type="InterPro" id="IPR006186">
    <property type="entry name" value="Ser/Thr-sp_prot-phosphatase"/>
</dbReference>
<name>A0A0N1P9R1_LEPSE</name>
<sequence>MRPYFCKYIFSFWALIASICSVLVVVPVDATKQLVEIHRIVTIGDVHGDAENFLKALRLADVVEEGKDNVLDVHINPPEWKFSRALNESVTVRTTLVQMGDLIDRGEQDFESLNIAIALQEQTQQSSTNDKVILLIGNHELLNIQGYYHYVNKRNYGGFLSRPMRIDALNADGAFGKYIIDNFKTAYVDESTLFVHAGIEVDMRFPDVDSLNSEVRDALRKRDFRNVYLRSNGPLWTRKMISESMMDDCGEVNEILEKFNVTRIIVGHTPQHTGRIEQYCDGRVIAADVGMSRWMYNNVVVVEMVFLKYLDTDQQQSSTKFIIRELREGVPSFSATNQDINDGMQRSVKSSFFSYDDDGDL</sequence>